<dbReference type="Pfam" id="PF08378">
    <property type="entry name" value="NERD"/>
    <property type="match status" value="1"/>
</dbReference>
<accession>A0A9D9DGV9</accession>
<organism evidence="3 4">
    <name type="scientific">Candidatus Onthovivens merdipullorum</name>
    <dbReference type="NCBI Taxonomy" id="2840889"/>
    <lineage>
        <taxon>Bacteria</taxon>
        <taxon>Bacillati</taxon>
        <taxon>Bacillota</taxon>
        <taxon>Bacilli</taxon>
        <taxon>Bacillales</taxon>
        <taxon>Candidatus Onthovivens</taxon>
    </lineage>
</organism>
<feature type="transmembrane region" description="Helical" evidence="1">
    <location>
        <begin position="12"/>
        <end position="33"/>
    </location>
</feature>
<dbReference type="Proteomes" id="UP000823613">
    <property type="component" value="Unassembled WGS sequence"/>
</dbReference>
<reference evidence="3" key="1">
    <citation type="submission" date="2020-10" db="EMBL/GenBank/DDBJ databases">
        <authorList>
            <person name="Gilroy R."/>
        </authorList>
    </citation>
    <scope>NUCLEOTIDE SEQUENCE</scope>
    <source>
        <strain evidence="3">11159</strain>
    </source>
</reference>
<keyword evidence="1" id="KW-1133">Transmembrane helix</keyword>
<dbReference type="AlphaFoldDB" id="A0A9D9DGV9"/>
<dbReference type="InterPro" id="IPR011528">
    <property type="entry name" value="NERD"/>
</dbReference>
<feature type="domain" description="NERD" evidence="2">
    <location>
        <begin position="57"/>
        <end position="149"/>
    </location>
</feature>
<proteinExistence type="predicted"/>
<gene>
    <name evidence="3" type="ORF">IAC58_02720</name>
</gene>
<name>A0A9D9DGV9_9BACL</name>
<evidence type="ECO:0000313" key="3">
    <source>
        <dbReference type="EMBL" id="MBO8427457.1"/>
    </source>
</evidence>
<evidence type="ECO:0000259" key="2">
    <source>
        <dbReference type="Pfam" id="PF08378"/>
    </source>
</evidence>
<keyword evidence="1" id="KW-0812">Transmembrane</keyword>
<dbReference type="EMBL" id="JADIMY010000059">
    <property type="protein sequence ID" value="MBO8427457.1"/>
    <property type="molecule type" value="Genomic_DNA"/>
</dbReference>
<comment type="caution">
    <text evidence="3">The sequence shown here is derived from an EMBL/GenBank/DDBJ whole genome shotgun (WGS) entry which is preliminary data.</text>
</comment>
<reference evidence="3" key="2">
    <citation type="journal article" date="2021" name="PeerJ">
        <title>Extensive microbial diversity within the chicken gut microbiome revealed by metagenomics and culture.</title>
        <authorList>
            <person name="Gilroy R."/>
            <person name="Ravi A."/>
            <person name="Getino M."/>
            <person name="Pursley I."/>
            <person name="Horton D.L."/>
            <person name="Alikhan N.F."/>
            <person name="Baker D."/>
            <person name="Gharbi K."/>
            <person name="Hall N."/>
            <person name="Watson M."/>
            <person name="Adriaenssens E.M."/>
            <person name="Foster-Nyarko E."/>
            <person name="Jarju S."/>
            <person name="Secka A."/>
            <person name="Antonio M."/>
            <person name="Oren A."/>
            <person name="Chaudhuri R.R."/>
            <person name="La Ragione R."/>
            <person name="Hildebrand F."/>
            <person name="Pallen M.J."/>
        </authorList>
    </citation>
    <scope>NUCLEOTIDE SEQUENCE</scope>
    <source>
        <strain evidence="3">11159</strain>
    </source>
</reference>
<keyword evidence="1" id="KW-0472">Membrane</keyword>
<sequence>MILISVLFNQIIFYIIVVLVSVLLIFLFIYPLIKHYRESHHFKNVCYKKIYAIAMFNDYYLINNLPIIKDNEIVAQIDHVLFSNKFMYVIKDIYFNEIVNGNIYDKVWLLYNKNGKTSEINNPLMLNSFRCDKFSETKHIDRSFFISIVLVNDDIMMKNFDTMHGNNSYLCKRKDLTKLIKKIEKRNVSSFNAESLDKEVKSIADELGRKY</sequence>
<protein>
    <submittedName>
        <fullName evidence="3">NERD domain-containing protein</fullName>
    </submittedName>
</protein>
<evidence type="ECO:0000256" key="1">
    <source>
        <dbReference type="SAM" id="Phobius"/>
    </source>
</evidence>
<evidence type="ECO:0000313" key="4">
    <source>
        <dbReference type="Proteomes" id="UP000823613"/>
    </source>
</evidence>